<dbReference type="GO" id="GO:0004672">
    <property type="term" value="F:protein kinase activity"/>
    <property type="evidence" value="ECO:0007669"/>
    <property type="project" value="UniProtKB-ARBA"/>
</dbReference>
<reference evidence="3" key="1">
    <citation type="submission" date="2022-08" db="EMBL/GenBank/DDBJ databases">
        <title>Draft genome sequencing of Roseisolibacter agri AW1220.</title>
        <authorList>
            <person name="Tobiishi Y."/>
            <person name="Tonouchi A."/>
        </authorList>
    </citation>
    <scope>NUCLEOTIDE SEQUENCE</scope>
    <source>
        <strain evidence="3">AW1220</strain>
    </source>
</reference>
<dbReference type="Pfam" id="PF01627">
    <property type="entry name" value="Hpt"/>
    <property type="match status" value="1"/>
</dbReference>
<proteinExistence type="predicted"/>
<sequence length="133" mass="13912">MIQGTAGAVDATPATAALEGQDAIDRLRRFGGDRLAREMIALFADSVPERFAAARTALVAADTETLVRTMHGLKSSSAQLGGTGAARLCAEVEHAARAEQLFGLAPAIDRAEQAVHELVAWLVHALPPDSGVR</sequence>
<dbReference type="AlphaFoldDB" id="A0AA37VDH5"/>
<evidence type="ECO:0000313" key="4">
    <source>
        <dbReference type="Proteomes" id="UP001161325"/>
    </source>
</evidence>
<evidence type="ECO:0000256" key="1">
    <source>
        <dbReference type="PROSITE-ProRule" id="PRU00110"/>
    </source>
</evidence>
<protein>
    <recommendedName>
        <fullName evidence="2">HPt domain-containing protein</fullName>
    </recommendedName>
</protein>
<dbReference type="InterPro" id="IPR008207">
    <property type="entry name" value="Sig_transdc_His_kin_Hpt_dom"/>
</dbReference>
<dbReference type="EMBL" id="BRXS01000001">
    <property type="protein sequence ID" value="GLC23684.1"/>
    <property type="molecule type" value="Genomic_DNA"/>
</dbReference>
<dbReference type="InterPro" id="IPR036641">
    <property type="entry name" value="HPT_dom_sf"/>
</dbReference>
<accession>A0AA37VDH5</accession>
<evidence type="ECO:0000313" key="3">
    <source>
        <dbReference type="EMBL" id="GLC23684.1"/>
    </source>
</evidence>
<evidence type="ECO:0000259" key="2">
    <source>
        <dbReference type="PROSITE" id="PS50894"/>
    </source>
</evidence>
<dbReference type="GO" id="GO:0000160">
    <property type="term" value="P:phosphorelay signal transduction system"/>
    <property type="evidence" value="ECO:0007669"/>
    <property type="project" value="InterPro"/>
</dbReference>
<organism evidence="3 4">
    <name type="scientific">Roseisolibacter agri</name>
    <dbReference type="NCBI Taxonomy" id="2014610"/>
    <lineage>
        <taxon>Bacteria</taxon>
        <taxon>Pseudomonadati</taxon>
        <taxon>Gemmatimonadota</taxon>
        <taxon>Gemmatimonadia</taxon>
        <taxon>Gemmatimonadales</taxon>
        <taxon>Gemmatimonadaceae</taxon>
        <taxon>Roseisolibacter</taxon>
    </lineage>
</organism>
<name>A0AA37VDH5_9BACT</name>
<dbReference type="SUPFAM" id="SSF47226">
    <property type="entry name" value="Histidine-containing phosphotransfer domain, HPT domain"/>
    <property type="match status" value="1"/>
</dbReference>
<comment type="caution">
    <text evidence="3">The sequence shown here is derived from an EMBL/GenBank/DDBJ whole genome shotgun (WGS) entry which is preliminary data.</text>
</comment>
<keyword evidence="1" id="KW-0597">Phosphoprotein</keyword>
<feature type="modified residue" description="Phosphohistidine" evidence="1">
    <location>
        <position position="71"/>
    </location>
</feature>
<feature type="domain" description="HPt" evidence="2">
    <location>
        <begin position="32"/>
        <end position="121"/>
    </location>
</feature>
<dbReference type="Gene3D" id="1.20.120.160">
    <property type="entry name" value="HPT domain"/>
    <property type="match status" value="1"/>
</dbReference>
<keyword evidence="4" id="KW-1185">Reference proteome</keyword>
<dbReference type="RefSeq" id="WP_284348127.1">
    <property type="nucleotide sequence ID" value="NZ_BRXS01000001.1"/>
</dbReference>
<dbReference type="PROSITE" id="PS50894">
    <property type="entry name" value="HPT"/>
    <property type="match status" value="1"/>
</dbReference>
<gene>
    <name evidence="3" type="ORF">rosag_01970</name>
</gene>
<dbReference type="Proteomes" id="UP001161325">
    <property type="component" value="Unassembled WGS sequence"/>
</dbReference>